<dbReference type="KEGG" id="fhw:RN87_03580"/>
<organism evidence="1">
    <name type="scientific">Fusobacterium hwasookii ChDC F174</name>
    <dbReference type="NCBI Taxonomy" id="1307442"/>
    <lineage>
        <taxon>Bacteria</taxon>
        <taxon>Fusobacteriati</taxon>
        <taxon>Fusobacteriota</taxon>
        <taxon>Fusobacteriia</taxon>
        <taxon>Fusobacteriales</taxon>
        <taxon>Fusobacteriaceae</taxon>
        <taxon>Fusobacterium</taxon>
    </lineage>
</organism>
<dbReference type="SUPFAM" id="SSF82185">
    <property type="entry name" value="Histone H3 K4-specific methyltransferase SET7/9 N-terminal domain"/>
    <property type="match status" value="1"/>
</dbReference>
<dbReference type="OrthoDB" id="84155at2"/>
<accession>A0A0S2ZQF9</accession>
<evidence type="ECO:0000313" key="1">
    <source>
        <dbReference type="EMBL" id="ALQ41155.1"/>
    </source>
</evidence>
<dbReference type="Gene3D" id="3.90.640.10">
    <property type="entry name" value="Actin, Chain A, domain 4"/>
    <property type="match status" value="1"/>
</dbReference>
<sequence length="1129" mass="131934">MEKFEKVKEFRDLSSLKLINKDNSTISLNEKFKNFQEIYSLITRDIKTNDKKWIFSKKDKVFYVPSEEILTTTSLNISDRSVIENHLLKISNNMNLKFSLPIKEIIQKLGNIYSQKKAVYFISSGDWCDENYDCCAVRGSFDGYHSIGICDIKSFIDNLDIRNQSLKIETNIIKEIDKKIEENAIEVDKYTDLNKFIDILSEIGVFDKAKAEKLIEKMKEEKYSIKNSSIKSNAKTIGDVIKYISKEISPKELLDRYKATLLENKELKDFEVILNYNLLDTEIINGEENPKKFRTLVNLYKTYKNYISCIYIKDNTEDTVELVFNFDKIISSAENREELFDGIEILYKDNDLGIEKEEIYNDKNIIYYKNGDIEEIYNPESDTKLSVYKYKDEGKEKRSYVNGILEGESFLEFENGDTETREYKNNILQGLAIEKKEDKVKEYFYNNGIREEMPVLKKYLSIDKERIYIDDYEENRLTDYSLGHWDLQNEDKDKEELEKILGKSVYDRDPKRDINNGGIVGIDFGTKSTVVVYQKDRTTILPMRISGGIILNNDVRDEDYENPTVIEFIDKVNFLKDYNAKEGRPNTKWDDVKVSYTAFNDLSEGRGEQFHSIISDIKQWAVRDESIKLKDKKGTEFEIPSYSELDKNKDKEDFLDPVELYAYYIGSYINTMKNGIYLEYYLSFPVTYKISVREKILDSFKRGIKKSLPIGIQNDEKIMKRFKVEHGSNEPAAYAVCALKTFKIEPIDEEDKIYYGVFDFGGGTTDFDFGIWKFGKDEDGYDYELEHFKAGGDIDLGGENIVKELAYKVFTNNSSKLKESKIHYTRPPYYTEIIEDILVDNSSVIARLNTRLLSERLRPVWENPECVKREKMEKEKVILYNPQNEEIKDIELKIDEDELHTLIKEKIESGIKKFFIKLEEAFEDEDVKEINIFLAGNSSKHPYVEEVFKRYQEEVKDKYLLKIYDVKAIKEANKDSKKVSPTGKTGVAYGLIYSRKGGKIKVTNRDEKANIGNEINFSYYVGTSKRDKFIPVITPSSKYEEYSFFGILTSDTFEIYCTTSPEAQTKQLEIEKAIVKRIALKNDYNGDEKYRIYIKANKNEPTKIHYIIVKKEEDVEIKEFLEEDDINLE</sequence>
<reference evidence="1 2" key="1">
    <citation type="submission" date="2015-11" db="EMBL/GenBank/DDBJ databases">
        <authorList>
            <person name="Zhang Y."/>
            <person name="Guo Z."/>
        </authorList>
    </citation>
    <scope>NUCLEOTIDE SEQUENCE [LARGE SCALE GENOMIC DNA]</scope>
    <source>
        <strain evidence="1 2">ChDC F174</strain>
    </source>
</reference>
<dbReference type="EMBL" id="CP013331">
    <property type="protein sequence ID" value="ALQ41155.1"/>
    <property type="molecule type" value="Genomic_DNA"/>
</dbReference>
<proteinExistence type="predicted"/>
<dbReference type="Gene3D" id="3.30.420.40">
    <property type="match status" value="2"/>
</dbReference>
<evidence type="ECO:0000313" key="2">
    <source>
        <dbReference type="Proteomes" id="UP000063275"/>
    </source>
</evidence>
<protein>
    <recommendedName>
        <fullName evidence="3">Molecular chaperone DnaK</fullName>
    </recommendedName>
</protein>
<evidence type="ECO:0008006" key="3">
    <source>
        <dbReference type="Google" id="ProtNLM"/>
    </source>
</evidence>
<dbReference type="Proteomes" id="UP000063275">
    <property type="component" value="Chromosome"/>
</dbReference>
<dbReference type="AlphaFoldDB" id="A0A0S2ZQF9"/>
<gene>
    <name evidence="1" type="ORF">RN87_03580</name>
</gene>
<dbReference type="SUPFAM" id="SSF53067">
    <property type="entry name" value="Actin-like ATPase domain"/>
    <property type="match status" value="1"/>
</dbReference>
<dbReference type="InterPro" id="IPR043129">
    <property type="entry name" value="ATPase_NBD"/>
</dbReference>
<dbReference type="Gene3D" id="3.30.30.30">
    <property type="match status" value="1"/>
</dbReference>
<name>A0A0S2ZQF9_9FUSO</name>